<evidence type="ECO:0008006" key="3">
    <source>
        <dbReference type="Google" id="ProtNLM"/>
    </source>
</evidence>
<name>A0A1H3R7A0_9FIRM</name>
<evidence type="ECO:0000313" key="1">
    <source>
        <dbReference type="EMBL" id="SDZ21547.1"/>
    </source>
</evidence>
<dbReference type="EMBL" id="FNQE01000025">
    <property type="protein sequence ID" value="SDZ21547.1"/>
    <property type="molecule type" value="Genomic_DNA"/>
</dbReference>
<sequence length="63" mass="7121">MWTAVYMAEGVEAAKEIERKLQAEGFLVKVKPFSKEGDSILYKILVPEFEADDVQVVLIDLGY</sequence>
<keyword evidence="2" id="KW-1185">Reference proteome</keyword>
<dbReference type="AlphaFoldDB" id="A0A1H3R7A0"/>
<dbReference type="Proteomes" id="UP000198625">
    <property type="component" value="Unassembled WGS sequence"/>
</dbReference>
<evidence type="ECO:0000313" key="2">
    <source>
        <dbReference type="Proteomes" id="UP000198625"/>
    </source>
</evidence>
<dbReference type="OrthoDB" id="1684603at2"/>
<proteinExistence type="predicted"/>
<gene>
    <name evidence="1" type="ORF">SAMN05660462_02252</name>
</gene>
<reference evidence="1 2" key="1">
    <citation type="submission" date="2016-10" db="EMBL/GenBank/DDBJ databases">
        <authorList>
            <person name="de Groot N.N."/>
        </authorList>
    </citation>
    <scope>NUCLEOTIDE SEQUENCE [LARGE SCALE GENOMIC DNA]</scope>
    <source>
        <strain evidence="1 2">DSM 21650</strain>
    </source>
</reference>
<organism evidence="1 2">
    <name type="scientific">Proteiniborus ethanoligenes</name>
    <dbReference type="NCBI Taxonomy" id="415015"/>
    <lineage>
        <taxon>Bacteria</taxon>
        <taxon>Bacillati</taxon>
        <taxon>Bacillota</taxon>
        <taxon>Clostridia</taxon>
        <taxon>Eubacteriales</taxon>
        <taxon>Proteiniborus</taxon>
    </lineage>
</organism>
<dbReference type="RefSeq" id="WP_091731245.1">
    <property type="nucleotide sequence ID" value="NZ_FNQE01000025.1"/>
</dbReference>
<accession>A0A1H3R7A0</accession>
<dbReference type="STRING" id="415015.SAMN05660462_02252"/>
<protein>
    <recommendedName>
        <fullName evidence="3">Glutamate decarboxylase</fullName>
    </recommendedName>
</protein>